<sequence length="207" mass="23492">MTPDYQYLSHNGVYLGMTVFNDTNKVPVFDPATNRAEYINAKARTVIIDNRLLDESQRHRYRFTLGHEGGHDIFHSGYFSYNPDQVSIFDDELIAPMIQCRVDNGMTNKSDTRKWDDHDWMEWQANHLSAAVLMPKCSVDLLARSCKDKLKTPTSRAILIAKMSDCFDVSIQAATNRLKDLGYIKTNDTTDYSYASAIMDFAGVVGS</sequence>
<name>A0A412AW04_9FIRM</name>
<dbReference type="AlphaFoldDB" id="A0A412AW04"/>
<gene>
    <name evidence="1" type="ORF">DWY99_10085</name>
</gene>
<evidence type="ECO:0000313" key="2">
    <source>
        <dbReference type="Proteomes" id="UP000284751"/>
    </source>
</evidence>
<evidence type="ECO:0000313" key="1">
    <source>
        <dbReference type="EMBL" id="RGQ38156.1"/>
    </source>
</evidence>
<organism evidence="1 2">
    <name type="scientific">[Clostridium] leptum</name>
    <dbReference type="NCBI Taxonomy" id="1535"/>
    <lineage>
        <taxon>Bacteria</taxon>
        <taxon>Bacillati</taxon>
        <taxon>Bacillota</taxon>
        <taxon>Clostridia</taxon>
        <taxon>Eubacteriales</taxon>
        <taxon>Oscillospiraceae</taxon>
        <taxon>Oscillospiraceae incertae sedis</taxon>
    </lineage>
</organism>
<comment type="caution">
    <text evidence="1">The sequence shown here is derived from an EMBL/GenBank/DDBJ whole genome shotgun (WGS) entry which is preliminary data.</text>
</comment>
<accession>A0A412AW04</accession>
<dbReference type="Proteomes" id="UP000284751">
    <property type="component" value="Unassembled WGS sequence"/>
</dbReference>
<proteinExistence type="predicted"/>
<protein>
    <submittedName>
        <fullName evidence="1">ImmA/IrrE family metallo-endopeptidase</fullName>
    </submittedName>
</protein>
<reference evidence="1 2" key="1">
    <citation type="submission" date="2018-08" db="EMBL/GenBank/DDBJ databases">
        <title>A genome reference for cultivated species of the human gut microbiota.</title>
        <authorList>
            <person name="Zou Y."/>
            <person name="Xue W."/>
            <person name="Luo G."/>
        </authorList>
    </citation>
    <scope>NUCLEOTIDE SEQUENCE [LARGE SCALE GENOMIC DNA]</scope>
    <source>
        <strain evidence="1 2">AF28-26</strain>
    </source>
</reference>
<dbReference type="EMBL" id="QRTC01000042">
    <property type="protein sequence ID" value="RGQ38156.1"/>
    <property type="molecule type" value="Genomic_DNA"/>
</dbReference>